<accession>W1YCF1</accession>
<name>W1YCF1_9ZZZZ</name>
<dbReference type="EMBL" id="AZMM01005906">
    <property type="protein sequence ID" value="ETJ40192.1"/>
    <property type="molecule type" value="Genomic_DNA"/>
</dbReference>
<protein>
    <submittedName>
        <fullName evidence="1">Uncharacterized protein</fullName>
    </submittedName>
</protein>
<evidence type="ECO:0000313" key="1">
    <source>
        <dbReference type="EMBL" id="ETJ40192.1"/>
    </source>
</evidence>
<gene>
    <name evidence="1" type="ORF">Q604_UNBC05906G0001</name>
</gene>
<sequence length="45" mass="5081">VVFIFDNGRIAAYWRGHRNVGCAGVYLVIVKSRTLAAKRRSMIKS</sequence>
<proteinExistence type="predicted"/>
<organism evidence="1">
    <name type="scientific">human gut metagenome</name>
    <dbReference type="NCBI Taxonomy" id="408170"/>
    <lineage>
        <taxon>unclassified sequences</taxon>
        <taxon>metagenomes</taxon>
        <taxon>organismal metagenomes</taxon>
    </lineage>
</organism>
<comment type="caution">
    <text evidence="1">The sequence shown here is derived from an EMBL/GenBank/DDBJ whole genome shotgun (WGS) entry which is preliminary data.</text>
</comment>
<feature type="non-terminal residue" evidence="1">
    <location>
        <position position="1"/>
    </location>
</feature>
<dbReference type="AlphaFoldDB" id="W1YCF1"/>
<reference evidence="1" key="1">
    <citation type="submission" date="2013-12" db="EMBL/GenBank/DDBJ databases">
        <title>A Varibaculum cambriense genome reconstructed from a premature infant gut community with otherwise low bacterial novelty that shifts toward anaerobic metabolism during the third week of life.</title>
        <authorList>
            <person name="Brown C.T."/>
            <person name="Sharon I."/>
            <person name="Thomas B.C."/>
            <person name="Castelle C.J."/>
            <person name="Morowitz M.J."/>
            <person name="Banfield J.F."/>
        </authorList>
    </citation>
    <scope>NUCLEOTIDE SEQUENCE</scope>
</reference>